<accession>A0A378JTY7</accession>
<evidence type="ECO:0000313" key="2">
    <source>
        <dbReference type="EMBL" id="STX60862.1"/>
    </source>
</evidence>
<keyword evidence="3" id="KW-1185">Reference proteome</keyword>
<evidence type="ECO:0000313" key="1">
    <source>
        <dbReference type="EMBL" id="KTC71463.1"/>
    </source>
</evidence>
<reference evidence="1 3" key="1">
    <citation type="submission" date="2015-11" db="EMBL/GenBank/DDBJ databases">
        <title>Genomic analysis of 38 Legionella species identifies large and diverse effector repertoires.</title>
        <authorList>
            <person name="Burstein D."/>
            <person name="Amaro F."/>
            <person name="Zusman T."/>
            <person name="Lifshitz Z."/>
            <person name="Cohen O."/>
            <person name="Gilbert J.A."/>
            <person name="Pupko T."/>
            <person name="Shuman H.A."/>
            <person name="Segal G."/>
        </authorList>
    </citation>
    <scope>NUCLEOTIDE SEQUENCE [LARGE SCALE GENOMIC DNA]</scope>
    <source>
        <strain evidence="1 3">CDC#1407-AL-14</strain>
    </source>
</reference>
<proteinExistence type="predicted"/>
<dbReference type="Proteomes" id="UP000255066">
    <property type="component" value="Unassembled WGS sequence"/>
</dbReference>
<dbReference type="STRING" id="28083.Lbir_1717"/>
<evidence type="ECO:0000313" key="4">
    <source>
        <dbReference type="Proteomes" id="UP000255066"/>
    </source>
</evidence>
<gene>
    <name evidence="1" type="ORF">Lbir_1717</name>
    <name evidence="2" type="ORF">NCTC12437_03153</name>
</gene>
<dbReference type="EMBL" id="LNXT01000022">
    <property type="protein sequence ID" value="KTC71463.1"/>
    <property type="molecule type" value="Genomic_DNA"/>
</dbReference>
<dbReference type="Proteomes" id="UP000054735">
    <property type="component" value="Unassembled WGS sequence"/>
</dbReference>
<dbReference type="RefSeq" id="WP_058523774.1">
    <property type="nucleotide sequence ID" value="NZ_CAAAHV010000050.1"/>
</dbReference>
<protein>
    <submittedName>
        <fullName evidence="2">Uncharacterized protein</fullName>
    </submittedName>
</protein>
<dbReference type="EMBL" id="UGNW01000002">
    <property type="protein sequence ID" value="STX60862.1"/>
    <property type="molecule type" value="Genomic_DNA"/>
</dbReference>
<sequence>MNDVKRFSTLLDLLNYKENIPSYHRGNLIHAIMDFAASTGDVELEESCQREIERIKAKNSSYSQD</sequence>
<name>A0A378JTY7_9GAMM</name>
<evidence type="ECO:0000313" key="3">
    <source>
        <dbReference type="Proteomes" id="UP000054735"/>
    </source>
</evidence>
<dbReference type="AlphaFoldDB" id="A0A378JTY7"/>
<organism evidence="2 4">
    <name type="scientific">Legionella birminghamensis</name>
    <dbReference type="NCBI Taxonomy" id="28083"/>
    <lineage>
        <taxon>Bacteria</taxon>
        <taxon>Pseudomonadati</taxon>
        <taxon>Pseudomonadota</taxon>
        <taxon>Gammaproteobacteria</taxon>
        <taxon>Legionellales</taxon>
        <taxon>Legionellaceae</taxon>
        <taxon>Legionella</taxon>
    </lineage>
</organism>
<reference evidence="2 4" key="2">
    <citation type="submission" date="2018-06" db="EMBL/GenBank/DDBJ databases">
        <authorList>
            <consortium name="Pathogen Informatics"/>
            <person name="Doyle S."/>
        </authorList>
    </citation>
    <scope>NUCLEOTIDE SEQUENCE [LARGE SCALE GENOMIC DNA]</scope>
    <source>
        <strain evidence="2 4">NCTC12437</strain>
    </source>
</reference>